<name>A0A0G4HF38_9ALVE</name>
<gene>
    <name evidence="2" type="ORF">Cvel_6613</name>
</gene>
<accession>A0A0G4HF38</accession>
<dbReference type="EMBL" id="CDMZ01002503">
    <property type="protein sequence ID" value="CEM42657.1"/>
    <property type="molecule type" value="Genomic_DNA"/>
</dbReference>
<feature type="compositionally biased region" description="Basic and acidic residues" evidence="1">
    <location>
        <begin position="251"/>
        <end position="260"/>
    </location>
</feature>
<feature type="compositionally biased region" description="Polar residues" evidence="1">
    <location>
        <begin position="456"/>
        <end position="467"/>
    </location>
</feature>
<protein>
    <submittedName>
        <fullName evidence="2">Uncharacterized protein</fullName>
    </submittedName>
</protein>
<feature type="compositionally biased region" description="Basic and acidic residues" evidence="1">
    <location>
        <begin position="198"/>
        <end position="209"/>
    </location>
</feature>
<dbReference type="VEuPathDB" id="CryptoDB:Cvel_6613"/>
<feature type="region of interest" description="Disordered" evidence="1">
    <location>
        <begin position="308"/>
        <end position="335"/>
    </location>
</feature>
<feature type="compositionally biased region" description="Low complexity" evidence="1">
    <location>
        <begin position="228"/>
        <end position="241"/>
    </location>
</feature>
<reference evidence="2" key="1">
    <citation type="submission" date="2014-11" db="EMBL/GenBank/DDBJ databases">
        <authorList>
            <person name="Otto D Thomas"/>
            <person name="Naeem Raeece"/>
        </authorList>
    </citation>
    <scope>NUCLEOTIDE SEQUENCE</scope>
</reference>
<feature type="region of interest" description="Disordered" evidence="1">
    <location>
        <begin position="16"/>
        <end position="80"/>
    </location>
</feature>
<feature type="region of interest" description="Disordered" evidence="1">
    <location>
        <begin position="515"/>
        <end position="537"/>
    </location>
</feature>
<feature type="region of interest" description="Disordered" evidence="1">
    <location>
        <begin position="111"/>
        <end position="276"/>
    </location>
</feature>
<feature type="compositionally biased region" description="Basic and acidic residues" evidence="1">
    <location>
        <begin position="123"/>
        <end position="160"/>
    </location>
</feature>
<organism evidence="2">
    <name type="scientific">Chromera velia CCMP2878</name>
    <dbReference type="NCBI Taxonomy" id="1169474"/>
    <lineage>
        <taxon>Eukaryota</taxon>
        <taxon>Sar</taxon>
        <taxon>Alveolata</taxon>
        <taxon>Colpodellida</taxon>
        <taxon>Chromeraceae</taxon>
        <taxon>Chromera</taxon>
    </lineage>
</organism>
<proteinExistence type="predicted"/>
<sequence>MNEILDCTCCEDTCCPDSEASKRRKNPPNSRRQVPLTVRPPTHSKQQSSGVPAHKHFEGEREVLSDEEGRLPYSNSDQLSAEFRSPIPKLIPRLIGEDLPDEGDLWWTDEMIYPEGDTGDPVGDDKSVSETNSRRGRERGEGGERVRTHSRRAFRDRNLRSDLSPNNEFTEGDNLVSRAVPLSSSHAPTPLGGPTEEETSRGGRAERTAGDAGGIHAVSVSQKESDSQRYSSRSSLYRAPSFPSTPSIESAPEKDGEGEGNHNSPTDEPLTHRAPPADLSGLVSCFNFHTTTQTRSIGAETNFLDCLPTIPGRHKQNEETQPTDPPSQRPLPHYGYGEVRLESPPRPSYIHPDPLPVHIGGVRLSTLSSASSPFHTNSRTSSAFLQDPQVTLTGHRVRRAARHMPPSLIPRNGGDTADDAIAPPSIDISSAHPHMTTPPCAGVSSSPHPFTTEFTTTKQGQVQTDNRNPPPADEGVPVFLSACLTPRGAPEVSAEFDALSLADVLSFSQNHLRPVRASARRTTRGPSWGASRANIRA</sequence>
<evidence type="ECO:0000256" key="1">
    <source>
        <dbReference type="SAM" id="MobiDB-lite"/>
    </source>
</evidence>
<feature type="compositionally biased region" description="Basic and acidic residues" evidence="1">
    <location>
        <begin position="55"/>
        <end position="70"/>
    </location>
</feature>
<feature type="region of interest" description="Disordered" evidence="1">
    <location>
        <begin position="456"/>
        <end position="475"/>
    </location>
</feature>
<evidence type="ECO:0000313" key="2">
    <source>
        <dbReference type="EMBL" id="CEM42657.1"/>
    </source>
</evidence>
<dbReference type="AlphaFoldDB" id="A0A0G4HF38"/>